<name>A0A7S4GQF9_9EUGL</name>
<dbReference type="AlphaFoldDB" id="A0A7S4GQF9"/>
<reference evidence="1" key="1">
    <citation type="submission" date="2021-01" db="EMBL/GenBank/DDBJ databases">
        <authorList>
            <person name="Corre E."/>
            <person name="Pelletier E."/>
            <person name="Niang G."/>
            <person name="Scheremetjew M."/>
            <person name="Finn R."/>
            <person name="Kale V."/>
            <person name="Holt S."/>
            <person name="Cochrane G."/>
            <person name="Meng A."/>
            <person name="Brown T."/>
            <person name="Cohen L."/>
        </authorList>
    </citation>
    <scope>NUCLEOTIDE SEQUENCE</scope>
    <source>
        <strain evidence="1">CCMP1594</strain>
    </source>
</reference>
<dbReference type="EMBL" id="HBJA01153311">
    <property type="protein sequence ID" value="CAE0843701.1"/>
    <property type="molecule type" value="Transcribed_RNA"/>
</dbReference>
<evidence type="ECO:0000313" key="1">
    <source>
        <dbReference type="EMBL" id="CAE0843701.1"/>
    </source>
</evidence>
<sequence>MRDQGNVHRCRYQYRTHREPLLKRHSPVSEAAEVMKTDIAGAFWSDLLPVAFCSGGVSKKLQKGREGEVRDCTGLYKGWVGVHRPMASPNAGIWPRKEVLCCLLHKTLRES</sequence>
<protein>
    <submittedName>
        <fullName evidence="1">Uncharacterized protein</fullName>
    </submittedName>
</protein>
<gene>
    <name evidence="1" type="ORF">EGYM00163_LOCUS52413</name>
</gene>
<accession>A0A7S4GQF9</accession>
<organism evidence="1">
    <name type="scientific">Eutreptiella gymnastica</name>
    <dbReference type="NCBI Taxonomy" id="73025"/>
    <lineage>
        <taxon>Eukaryota</taxon>
        <taxon>Discoba</taxon>
        <taxon>Euglenozoa</taxon>
        <taxon>Euglenida</taxon>
        <taxon>Spirocuta</taxon>
        <taxon>Euglenophyceae</taxon>
        <taxon>Eutreptiales</taxon>
        <taxon>Eutreptiaceae</taxon>
        <taxon>Eutreptiella</taxon>
    </lineage>
</organism>
<proteinExistence type="predicted"/>